<protein>
    <submittedName>
        <fullName evidence="1">Uncharacterized protein</fullName>
    </submittedName>
</protein>
<accession>A0ABW1H5E4</accession>
<name>A0ABW1H5E4_9ACTN</name>
<comment type="caution">
    <text evidence="1">The sequence shown here is derived from an EMBL/GenBank/DDBJ whole genome shotgun (WGS) entry which is preliminary data.</text>
</comment>
<dbReference type="Proteomes" id="UP001596226">
    <property type="component" value="Unassembled WGS sequence"/>
</dbReference>
<dbReference type="RefSeq" id="WP_377512307.1">
    <property type="nucleotide sequence ID" value="NZ_JBHSQS010000008.1"/>
</dbReference>
<sequence length="94" mass="10821">MSLVVRSTLLRQLTRIDLARFGPKLAEALVTRSQQVKIRRSFVLRRTAAADEAVAPRPTAGDPRWVERWATGRWWTIRRSQRPDGAAGRVRRSR</sequence>
<gene>
    <name evidence="1" type="ORF">ACFQGL_16030</name>
</gene>
<organism evidence="1 2">
    <name type="scientific">Micromonospora vulcania</name>
    <dbReference type="NCBI Taxonomy" id="1441873"/>
    <lineage>
        <taxon>Bacteria</taxon>
        <taxon>Bacillati</taxon>
        <taxon>Actinomycetota</taxon>
        <taxon>Actinomycetes</taxon>
        <taxon>Micromonosporales</taxon>
        <taxon>Micromonosporaceae</taxon>
        <taxon>Micromonospora</taxon>
    </lineage>
</organism>
<evidence type="ECO:0000313" key="2">
    <source>
        <dbReference type="Proteomes" id="UP001596226"/>
    </source>
</evidence>
<proteinExistence type="predicted"/>
<reference evidence="2" key="1">
    <citation type="journal article" date="2019" name="Int. J. Syst. Evol. Microbiol.">
        <title>The Global Catalogue of Microorganisms (GCM) 10K type strain sequencing project: providing services to taxonomists for standard genome sequencing and annotation.</title>
        <authorList>
            <consortium name="The Broad Institute Genomics Platform"/>
            <consortium name="The Broad Institute Genome Sequencing Center for Infectious Disease"/>
            <person name="Wu L."/>
            <person name="Ma J."/>
        </authorList>
    </citation>
    <scope>NUCLEOTIDE SEQUENCE [LARGE SCALE GENOMIC DNA]</scope>
    <source>
        <strain evidence="2">CGMCC 4.7144</strain>
    </source>
</reference>
<keyword evidence="2" id="KW-1185">Reference proteome</keyword>
<evidence type="ECO:0000313" key="1">
    <source>
        <dbReference type="EMBL" id="MFC5924854.1"/>
    </source>
</evidence>
<dbReference type="EMBL" id="JBHSQS010000008">
    <property type="protein sequence ID" value="MFC5924854.1"/>
    <property type="molecule type" value="Genomic_DNA"/>
</dbReference>